<protein>
    <submittedName>
        <fullName evidence="1">Uncharacterized protein</fullName>
    </submittedName>
</protein>
<gene>
    <name evidence="1" type="ORF">FF38_06538</name>
</gene>
<comment type="caution">
    <text evidence="1">The sequence shown here is derived from an EMBL/GenBank/DDBJ whole genome shotgun (WGS) entry which is preliminary data.</text>
</comment>
<name>A0A0L0C5B1_LUCCU</name>
<evidence type="ECO:0000313" key="2">
    <source>
        <dbReference type="Proteomes" id="UP000037069"/>
    </source>
</evidence>
<dbReference type="STRING" id="7375.A0A0L0C5B1"/>
<evidence type="ECO:0000313" key="1">
    <source>
        <dbReference type="EMBL" id="KNC27427.1"/>
    </source>
</evidence>
<dbReference type="AlphaFoldDB" id="A0A0L0C5B1"/>
<reference evidence="1 2" key="1">
    <citation type="journal article" date="2015" name="Nat. Commun.">
        <title>Lucilia cuprina genome unlocks parasitic fly biology to underpin future interventions.</title>
        <authorList>
            <person name="Anstead C.A."/>
            <person name="Korhonen P.K."/>
            <person name="Young N.D."/>
            <person name="Hall R.S."/>
            <person name="Jex A.R."/>
            <person name="Murali S.C."/>
            <person name="Hughes D.S."/>
            <person name="Lee S.F."/>
            <person name="Perry T."/>
            <person name="Stroehlein A.J."/>
            <person name="Ansell B.R."/>
            <person name="Breugelmans B."/>
            <person name="Hofmann A."/>
            <person name="Qu J."/>
            <person name="Dugan S."/>
            <person name="Lee S.L."/>
            <person name="Chao H."/>
            <person name="Dinh H."/>
            <person name="Han Y."/>
            <person name="Doddapaneni H.V."/>
            <person name="Worley K.C."/>
            <person name="Muzny D.M."/>
            <person name="Ioannidis P."/>
            <person name="Waterhouse R.M."/>
            <person name="Zdobnov E.M."/>
            <person name="James P.J."/>
            <person name="Bagnall N.H."/>
            <person name="Kotze A.C."/>
            <person name="Gibbs R.A."/>
            <person name="Richards S."/>
            <person name="Batterham P."/>
            <person name="Gasser R.B."/>
        </authorList>
    </citation>
    <scope>NUCLEOTIDE SEQUENCE [LARGE SCALE GENOMIC DNA]</scope>
    <source>
        <strain evidence="1 2">LS</strain>
        <tissue evidence="1">Full body</tissue>
    </source>
</reference>
<organism evidence="1 2">
    <name type="scientific">Lucilia cuprina</name>
    <name type="common">Green bottle fly</name>
    <name type="synonym">Australian sheep blowfly</name>
    <dbReference type="NCBI Taxonomy" id="7375"/>
    <lineage>
        <taxon>Eukaryota</taxon>
        <taxon>Metazoa</taxon>
        <taxon>Ecdysozoa</taxon>
        <taxon>Arthropoda</taxon>
        <taxon>Hexapoda</taxon>
        <taxon>Insecta</taxon>
        <taxon>Pterygota</taxon>
        <taxon>Neoptera</taxon>
        <taxon>Endopterygota</taxon>
        <taxon>Diptera</taxon>
        <taxon>Brachycera</taxon>
        <taxon>Muscomorpha</taxon>
        <taxon>Oestroidea</taxon>
        <taxon>Calliphoridae</taxon>
        <taxon>Luciliinae</taxon>
        <taxon>Lucilia</taxon>
    </lineage>
</organism>
<dbReference type="EMBL" id="JRES01000902">
    <property type="protein sequence ID" value="KNC27427.1"/>
    <property type="molecule type" value="Genomic_DNA"/>
</dbReference>
<proteinExistence type="predicted"/>
<dbReference type="OrthoDB" id="8056520at2759"/>
<accession>A0A0L0C5B1</accession>
<dbReference type="Proteomes" id="UP000037069">
    <property type="component" value="Unassembled WGS sequence"/>
</dbReference>
<sequence>MECVFCWHYSSAYPQQDVVIKNSKYCKLYSQKENKSKKPIENSENCKTLYTKCNYYLERWVHDNIIKLEKLFKDHEKLVKQEIELQQRVINDMWTQSQRYLILKSGVCVKPYPEIVSLPTEERVLCSFHKNLRKINESNSHMALSFEAIRSSQAELNYRCEQLNVTTESPFIKGSYTLKSLTYNRNILNDLFQYFYTNLCKQKSWALLLDPADSVSIEDYITLLKLSKQYIQSTKEKNQQQIEEETLRQLLILERVFREHNALTKKELQLQKELVSRIWILAQRYILLESTGTCCRYPEIYSGPAEDTLLQEFTEKLKQIRSSICLMSNSLDEMRKSCLVFNNLCSQLNMEIESSLITGDAFHKPIAYFIELISDLFKYFHAWLLKLKYSSQQFDPVKIESIENYKKQIEISEDFEEYLNVGLAYCKCLRPKTSC</sequence>
<keyword evidence="2" id="KW-1185">Reference proteome</keyword>